<proteinExistence type="predicted"/>
<organism evidence="1">
    <name type="scientific">Magallana gigas</name>
    <name type="common">Pacific oyster</name>
    <name type="synonym">Crassostrea gigas</name>
    <dbReference type="NCBI Taxonomy" id="29159"/>
    <lineage>
        <taxon>Eukaryota</taxon>
        <taxon>Metazoa</taxon>
        <taxon>Spiralia</taxon>
        <taxon>Lophotrochozoa</taxon>
        <taxon>Mollusca</taxon>
        <taxon>Bivalvia</taxon>
        <taxon>Autobranchia</taxon>
        <taxon>Pteriomorphia</taxon>
        <taxon>Ostreida</taxon>
        <taxon>Ostreoidea</taxon>
        <taxon>Ostreidae</taxon>
        <taxon>Magallana</taxon>
    </lineage>
</organism>
<name>K1PLG9_MAGGI</name>
<dbReference type="EMBL" id="JH823091">
    <property type="protein sequence ID" value="EKC17310.1"/>
    <property type="molecule type" value="Genomic_DNA"/>
</dbReference>
<dbReference type="AlphaFoldDB" id="K1PLG9"/>
<evidence type="ECO:0000313" key="1">
    <source>
        <dbReference type="EMBL" id="EKC17310.1"/>
    </source>
</evidence>
<reference evidence="1" key="1">
    <citation type="journal article" date="2012" name="Nature">
        <title>The oyster genome reveals stress adaptation and complexity of shell formation.</title>
        <authorList>
            <person name="Zhang G."/>
            <person name="Fang X."/>
            <person name="Guo X."/>
            <person name="Li L."/>
            <person name="Luo R."/>
            <person name="Xu F."/>
            <person name="Yang P."/>
            <person name="Zhang L."/>
            <person name="Wang X."/>
            <person name="Qi H."/>
            <person name="Xiong Z."/>
            <person name="Que H."/>
            <person name="Xie Y."/>
            <person name="Holland P.W."/>
            <person name="Paps J."/>
            <person name="Zhu Y."/>
            <person name="Wu F."/>
            <person name="Chen Y."/>
            <person name="Wang J."/>
            <person name="Peng C."/>
            <person name="Meng J."/>
            <person name="Yang L."/>
            <person name="Liu J."/>
            <person name="Wen B."/>
            <person name="Zhang N."/>
            <person name="Huang Z."/>
            <person name="Zhu Q."/>
            <person name="Feng Y."/>
            <person name="Mount A."/>
            <person name="Hedgecock D."/>
            <person name="Xu Z."/>
            <person name="Liu Y."/>
            <person name="Domazet-Loso T."/>
            <person name="Du Y."/>
            <person name="Sun X."/>
            <person name="Zhang S."/>
            <person name="Liu B."/>
            <person name="Cheng P."/>
            <person name="Jiang X."/>
            <person name="Li J."/>
            <person name="Fan D."/>
            <person name="Wang W."/>
            <person name="Fu W."/>
            <person name="Wang T."/>
            <person name="Wang B."/>
            <person name="Zhang J."/>
            <person name="Peng Z."/>
            <person name="Li Y."/>
            <person name="Li N."/>
            <person name="Wang J."/>
            <person name="Chen M."/>
            <person name="He Y."/>
            <person name="Tan F."/>
            <person name="Song X."/>
            <person name="Zheng Q."/>
            <person name="Huang R."/>
            <person name="Yang H."/>
            <person name="Du X."/>
            <person name="Chen L."/>
            <person name="Yang M."/>
            <person name="Gaffney P.M."/>
            <person name="Wang S."/>
            <person name="Luo L."/>
            <person name="She Z."/>
            <person name="Ming Y."/>
            <person name="Huang W."/>
            <person name="Zhang S."/>
            <person name="Huang B."/>
            <person name="Zhang Y."/>
            <person name="Qu T."/>
            <person name="Ni P."/>
            <person name="Miao G."/>
            <person name="Wang J."/>
            <person name="Wang Q."/>
            <person name="Steinberg C.E."/>
            <person name="Wang H."/>
            <person name="Li N."/>
            <person name="Qian L."/>
            <person name="Zhang G."/>
            <person name="Li Y."/>
            <person name="Yang H."/>
            <person name="Liu X."/>
            <person name="Wang J."/>
            <person name="Yin Y."/>
            <person name="Wang J."/>
        </authorList>
    </citation>
    <scope>NUCLEOTIDE SEQUENCE [LARGE SCALE GENOMIC DNA]</scope>
    <source>
        <strain evidence="1">05x7-T-G4-1.051#20</strain>
    </source>
</reference>
<sequence>MADYRSWCLKDMTRIASTECASLRSEKRACRKSNQILNRIKMFNIIETSCPYNNWVITARKLCADPDRYHCLIDEFSRPGWICTDPIWVEAETVFRCVTEPL</sequence>
<accession>K1PLG9</accession>
<gene>
    <name evidence="1" type="ORF">CGI_10001212</name>
</gene>
<dbReference type="HOGENOM" id="CLU_2280096_0_0_1"/>
<dbReference type="InParanoid" id="K1PLG9"/>
<protein>
    <submittedName>
        <fullName evidence="1">Uncharacterized protein</fullName>
    </submittedName>
</protein>